<dbReference type="RefSeq" id="XP_001884517.1">
    <property type="nucleotide sequence ID" value="XM_001884482.1"/>
</dbReference>
<evidence type="ECO:0000313" key="2">
    <source>
        <dbReference type="Proteomes" id="UP000001194"/>
    </source>
</evidence>
<evidence type="ECO:0000313" key="1">
    <source>
        <dbReference type="EMBL" id="EDR04693.1"/>
    </source>
</evidence>
<name>B0DKR6_LACBS</name>
<dbReference type="GeneID" id="6080292"/>
<reference evidence="1 2" key="1">
    <citation type="journal article" date="2008" name="Nature">
        <title>The genome of Laccaria bicolor provides insights into mycorrhizal symbiosis.</title>
        <authorList>
            <person name="Martin F."/>
            <person name="Aerts A."/>
            <person name="Ahren D."/>
            <person name="Brun A."/>
            <person name="Danchin E.G.J."/>
            <person name="Duchaussoy F."/>
            <person name="Gibon J."/>
            <person name="Kohler A."/>
            <person name="Lindquist E."/>
            <person name="Pereda V."/>
            <person name="Salamov A."/>
            <person name="Shapiro H.J."/>
            <person name="Wuyts J."/>
            <person name="Blaudez D."/>
            <person name="Buee M."/>
            <person name="Brokstein P."/>
            <person name="Canbaeck B."/>
            <person name="Cohen D."/>
            <person name="Courty P.E."/>
            <person name="Coutinho P.M."/>
            <person name="Delaruelle C."/>
            <person name="Detter J.C."/>
            <person name="Deveau A."/>
            <person name="DiFazio S."/>
            <person name="Duplessis S."/>
            <person name="Fraissinet-Tachet L."/>
            <person name="Lucic E."/>
            <person name="Frey-Klett P."/>
            <person name="Fourrey C."/>
            <person name="Feussner I."/>
            <person name="Gay G."/>
            <person name="Grimwood J."/>
            <person name="Hoegger P.J."/>
            <person name="Jain P."/>
            <person name="Kilaru S."/>
            <person name="Labbe J."/>
            <person name="Lin Y.C."/>
            <person name="Legue V."/>
            <person name="Le Tacon F."/>
            <person name="Marmeisse R."/>
            <person name="Melayah D."/>
            <person name="Montanini B."/>
            <person name="Muratet M."/>
            <person name="Nehls U."/>
            <person name="Niculita-Hirzel H."/>
            <person name="Oudot-Le Secq M.P."/>
            <person name="Peter M."/>
            <person name="Quesneville H."/>
            <person name="Rajashekar B."/>
            <person name="Reich M."/>
            <person name="Rouhier N."/>
            <person name="Schmutz J."/>
            <person name="Yin T."/>
            <person name="Chalot M."/>
            <person name="Henrissat B."/>
            <person name="Kuees U."/>
            <person name="Lucas S."/>
            <person name="Van de Peer Y."/>
            <person name="Podila G.K."/>
            <person name="Polle A."/>
            <person name="Pukkila P.J."/>
            <person name="Richardson P.M."/>
            <person name="Rouze P."/>
            <person name="Sanders I.R."/>
            <person name="Stajich J.E."/>
            <person name="Tunlid A."/>
            <person name="Tuskan G."/>
            <person name="Grigoriev I.V."/>
        </authorList>
    </citation>
    <scope>NUCLEOTIDE SEQUENCE [LARGE SCALE GENOMIC DNA]</scope>
    <source>
        <strain evidence="2">S238N-H82 / ATCC MYA-4686</strain>
    </source>
</reference>
<dbReference type="Proteomes" id="UP000001194">
    <property type="component" value="Unassembled WGS sequence"/>
</dbReference>
<proteinExistence type="predicted"/>
<sequence>MWREMCSKTMHFSIIALDAEGVFKESDWIGVQKNYQDVPPEVSDACNAVLQVPESQSQRLFPSYELPVKKTAAKNGRHEPADVTSNIAALSKIVLQVFEHSGHGAQFRSIPEVTALLQLHQYVLLPPTSFLTLLNTQPLKVNNSGFELSPVDMVLFNDLKKGKEQLRKAMKAFRKRQKAEDILWRPDTGFRTKLGPKYG</sequence>
<keyword evidence="2" id="KW-1185">Reference proteome</keyword>
<dbReference type="OrthoDB" id="3065650at2759"/>
<organism evidence="2">
    <name type="scientific">Laccaria bicolor (strain S238N-H82 / ATCC MYA-4686)</name>
    <name type="common">Bicoloured deceiver</name>
    <name type="synonym">Laccaria laccata var. bicolor</name>
    <dbReference type="NCBI Taxonomy" id="486041"/>
    <lineage>
        <taxon>Eukaryota</taxon>
        <taxon>Fungi</taxon>
        <taxon>Dikarya</taxon>
        <taxon>Basidiomycota</taxon>
        <taxon>Agaricomycotina</taxon>
        <taxon>Agaricomycetes</taxon>
        <taxon>Agaricomycetidae</taxon>
        <taxon>Agaricales</taxon>
        <taxon>Agaricineae</taxon>
        <taxon>Hydnangiaceae</taxon>
        <taxon>Laccaria</taxon>
    </lineage>
</organism>
<dbReference type="HOGENOM" id="CLU_118687_0_0_1"/>
<dbReference type="InParanoid" id="B0DKR6"/>
<dbReference type="EMBL" id="DS547116">
    <property type="protein sequence ID" value="EDR04693.1"/>
    <property type="molecule type" value="Genomic_DNA"/>
</dbReference>
<gene>
    <name evidence="1" type="ORF">LACBIDRAFT_330269</name>
</gene>
<accession>B0DKR6</accession>
<protein>
    <submittedName>
        <fullName evidence="1">Predicted protein</fullName>
    </submittedName>
</protein>
<dbReference type="AlphaFoldDB" id="B0DKR6"/>
<dbReference type="KEGG" id="lbc:LACBIDRAFT_330269"/>